<accession>A0A2T0MGM1</accession>
<dbReference type="EMBL" id="PVYX01000001">
    <property type="protein sequence ID" value="PRX56676.1"/>
    <property type="molecule type" value="Genomic_DNA"/>
</dbReference>
<reference evidence="1 2" key="1">
    <citation type="submission" date="2018-03" db="EMBL/GenBank/DDBJ databases">
        <title>Genomic Encyclopedia of Archaeal and Bacterial Type Strains, Phase II (KMG-II): from individual species to whole genera.</title>
        <authorList>
            <person name="Goeker M."/>
        </authorList>
    </citation>
    <scope>NUCLEOTIDE SEQUENCE [LARGE SCALE GENOMIC DNA]</scope>
    <source>
        <strain evidence="1 2">DSM 25027</strain>
    </source>
</reference>
<sequence length="167" mass="19239">MSFLDALNDHAEEIESYGLDFRLNPGDAPRAVQFIRPSVSYDLLQKNYEPNICHTSNDFIKEDFHDYFDVLKDVCSKSLGELMNEHSNVDFEIYSSPNRNLKAVYAKAMGKKNIYQSEMPSFGRIGLYNSLDENGKAPRIFFALGHWARLHVLIFDPLHQIYPSNNN</sequence>
<dbReference type="OrthoDB" id="1423714at2"/>
<gene>
    <name evidence="1" type="ORF">CLV81_0673</name>
</gene>
<dbReference type="Proteomes" id="UP000237640">
    <property type="component" value="Unassembled WGS sequence"/>
</dbReference>
<name>A0A2T0MGM1_9FLAO</name>
<organism evidence="1 2">
    <name type="scientific">Flagellimonas meridianipacifica</name>
    <dbReference type="NCBI Taxonomy" id="1080225"/>
    <lineage>
        <taxon>Bacteria</taxon>
        <taxon>Pseudomonadati</taxon>
        <taxon>Bacteroidota</taxon>
        <taxon>Flavobacteriia</taxon>
        <taxon>Flavobacteriales</taxon>
        <taxon>Flavobacteriaceae</taxon>
        <taxon>Flagellimonas</taxon>
    </lineage>
</organism>
<evidence type="ECO:0000313" key="1">
    <source>
        <dbReference type="EMBL" id="PRX56676.1"/>
    </source>
</evidence>
<proteinExistence type="predicted"/>
<dbReference type="RefSeq" id="WP_106143627.1">
    <property type="nucleotide sequence ID" value="NZ_PVYX01000001.1"/>
</dbReference>
<keyword evidence="2" id="KW-1185">Reference proteome</keyword>
<protein>
    <submittedName>
        <fullName evidence="1">Uncharacterized protein</fullName>
    </submittedName>
</protein>
<comment type="caution">
    <text evidence="1">The sequence shown here is derived from an EMBL/GenBank/DDBJ whole genome shotgun (WGS) entry which is preliminary data.</text>
</comment>
<dbReference type="AlphaFoldDB" id="A0A2T0MGM1"/>
<evidence type="ECO:0000313" key="2">
    <source>
        <dbReference type="Proteomes" id="UP000237640"/>
    </source>
</evidence>